<sequence length="53" mass="6148">MTTCYTEKTISHIPLKELSSHNTKAKTISKSKIHLHSYMQFSAIARRGEKNHY</sequence>
<dbReference type="AlphaFoldDB" id="C4J0Y1"/>
<dbReference type="EMBL" id="BT084478">
    <property type="protein sequence ID" value="ACR34831.1"/>
    <property type="molecule type" value="mRNA"/>
</dbReference>
<reference evidence="1" key="2">
    <citation type="submission" date="2012-06" db="EMBL/GenBank/DDBJ databases">
        <authorList>
            <person name="Yu Y."/>
            <person name="Currie J."/>
            <person name="Lomeli R."/>
            <person name="Angelova A."/>
            <person name="Collura K."/>
            <person name="Wissotski M."/>
            <person name="Campos D."/>
            <person name="Kudrna D."/>
            <person name="Golser W."/>
            <person name="Ashely E."/>
            <person name="Descour A."/>
            <person name="Fernandes J."/>
            <person name="Soderlund C."/>
            <person name="Walbot V."/>
        </authorList>
    </citation>
    <scope>NUCLEOTIDE SEQUENCE</scope>
    <source>
        <strain evidence="1">B73</strain>
    </source>
</reference>
<organism evidence="1">
    <name type="scientific">Zea mays</name>
    <name type="common">Maize</name>
    <dbReference type="NCBI Taxonomy" id="4577"/>
    <lineage>
        <taxon>Eukaryota</taxon>
        <taxon>Viridiplantae</taxon>
        <taxon>Streptophyta</taxon>
        <taxon>Embryophyta</taxon>
        <taxon>Tracheophyta</taxon>
        <taxon>Spermatophyta</taxon>
        <taxon>Magnoliopsida</taxon>
        <taxon>Liliopsida</taxon>
        <taxon>Poales</taxon>
        <taxon>Poaceae</taxon>
        <taxon>PACMAD clade</taxon>
        <taxon>Panicoideae</taxon>
        <taxon>Andropogonodae</taxon>
        <taxon>Andropogoneae</taxon>
        <taxon>Tripsacinae</taxon>
        <taxon>Zea</taxon>
    </lineage>
</organism>
<accession>C4J0Y1</accession>
<protein>
    <submittedName>
        <fullName evidence="1">Uncharacterized protein</fullName>
    </submittedName>
</protein>
<name>C4J0Y1_MAIZE</name>
<reference evidence="1" key="1">
    <citation type="journal article" date="2009" name="PLoS Genet.">
        <title>Sequencing, mapping, and analysis of 27,455 maize full-length cDNAs.</title>
        <authorList>
            <person name="Soderlund C."/>
            <person name="Descour A."/>
            <person name="Kudrna D."/>
            <person name="Bomhoff M."/>
            <person name="Boyd L."/>
            <person name="Currie J."/>
            <person name="Angelova A."/>
            <person name="Collura K."/>
            <person name="Wissotski M."/>
            <person name="Ashley E."/>
            <person name="Morrow D."/>
            <person name="Fernandes J."/>
            <person name="Walbot V."/>
            <person name="Yu Y."/>
        </authorList>
    </citation>
    <scope>NUCLEOTIDE SEQUENCE</scope>
    <source>
        <strain evidence="1">B73</strain>
    </source>
</reference>
<proteinExistence type="evidence at transcript level"/>
<evidence type="ECO:0000313" key="1">
    <source>
        <dbReference type="EMBL" id="ACR34831.1"/>
    </source>
</evidence>